<keyword evidence="6" id="KW-0234">DNA repair</keyword>
<dbReference type="GO" id="GO:0016787">
    <property type="term" value="F:hydrolase activity"/>
    <property type="evidence" value="ECO:0007669"/>
    <property type="project" value="UniProtKB-KW"/>
</dbReference>
<proteinExistence type="predicted"/>
<dbReference type="Proteomes" id="UP000054549">
    <property type="component" value="Unassembled WGS sequence"/>
</dbReference>
<dbReference type="AlphaFoldDB" id="A0A0C2XAM5"/>
<organism evidence="8 9">
    <name type="scientific">Amanita muscaria (strain Koide BX008)</name>
    <dbReference type="NCBI Taxonomy" id="946122"/>
    <lineage>
        <taxon>Eukaryota</taxon>
        <taxon>Fungi</taxon>
        <taxon>Dikarya</taxon>
        <taxon>Basidiomycota</taxon>
        <taxon>Agaricomycotina</taxon>
        <taxon>Agaricomycetes</taxon>
        <taxon>Agaricomycetidae</taxon>
        <taxon>Agaricales</taxon>
        <taxon>Pluteineae</taxon>
        <taxon>Amanitaceae</taxon>
        <taxon>Amanita</taxon>
    </lineage>
</organism>
<dbReference type="GO" id="GO:0043504">
    <property type="term" value="P:mitochondrial DNA repair"/>
    <property type="evidence" value="ECO:0007669"/>
    <property type="project" value="TreeGrafter"/>
</dbReference>
<evidence type="ECO:0000256" key="6">
    <source>
        <dbReference type="ARBA" id="ARBA00023204"/>
    </source>
</evidence>
<evidence type="ECO:0000256" key="1">
    <source>
        <dbReference type="ARBA" id="ARBA00022722"/>
    </source>
</evidence>
<dbReference type="InterPro" id="IPR004601">
    <property type="entry name" value="UvdE"/>
</dbReference>
<dbReference type="OrthoDB" id="541883at2759"/>
<dbReference type="GO" id="GO:0005739">
    <property type="term" value="C:mitochondrion"/>
    <property type="evidence" value="ECO:0007669"/>
    <property type="project" value="TreeGrafter"/>
</dbReference>
<evidence type="ECO:0008006" key="10">
    <source>
        <dbReference type="Google" id="ProtNLM"/>
    </source>
</evidence>
<dbReference type="FunCoup" id="A0A0C2XAM5">
    <property type="interactions" value="391"/>
</dbReference>
<dbReference type="InParanoid" id="A0A0C2XAM5"/>
<dbReference type="SUPFAM" id="SSF51658">
    <property type="entry name" value="Xylose isomerase-like"/>
    <property type="match status" value="1"/>
</dbReference>
<feature type="region of interest" description="Disordered" evidence="7">
    <location>
        <begin position="418"/>
        <end position="445"/>
    </location>
</feature>
<dbReference type="InterPro" id="IPR036237">
    <property type="entry name" value="Xyl_isomerase-like_sf"/>
</dbReference>
<evidence type="ECO:0000256" key="5">
    <source>
        <dbReference type="ARBA" id="ARBA00022801"/>
    </source>
</evidence>
<keyword evidence="1" id="KW-0540">Nuclease</keyword>
<keyword evidence="5" id="KW-0378">Hydrolase</keyword>
<dbReference type="Pfam" id="PF03851">
    <property type="entry name" value="UvdE"/>
    <property type="match status" value="1"/>
</dbReference>
<dbReference type="NCBIfam" id="TIGR00629">
    <property type="entry name" value="uvde"/>
    <property type="match status" value="1"/>
</dbReference>
<keyword evidence="3" id="KW-0227">DNA damage</keyword>
<reference evidence="8 9" key="1">
    <citation type="submission" date="2014-04" db="EMBL/GenBank/DDBJ databases">
        <title>Evolutionary Origins and Diversification of the Mycorrhizal Mutualists.</title>
        <authorList>
            <consortium name="DOE Joint Genome Institute"/>
            <consortium name="Mycorrhizal Genomics Consortium"/>
            <person name="Kohler A."/>
            <person name="Kuo A."/>
            <person name="Nagy L.G."/>
            <person name="Floudas D."/>
            <person name="Copeland A."/>
            <person name="Barry K.W."/>
            <person name="Cichocki N."/>
            <person name="Veneault-Fourrey C."/>
            <person name="LaButti K."/>
            <person name="Lindquist E.A."/>
            <person name="Lipzen A."/>
            <person name="Lundell T."/>
            <person name="Morin E."/>
            <person name="Murat C."/>
            <person name="Riley R."/>
            <person name="Ohm R."/>
            <person name="Sun H."/>
            <person name="Tunlid A."/>
            <person name="Henrissat B."/>
            <person name="Grigoriev I.V."/>
            <person name="Hibbett D.S."/>
            <person name="Martin F."/>
        </authorList>
    </citation>
    <scope>NUCLEOTIDE SEQUENCE [LARGE SCALE GENOMIC DNA]</scope>
    <source>
        <strain evidence="8 9">Koide BX008</strain>
    </source>
</reference>
<protein>
    <recommendedName>
        <fullName evidence="10">UV-endonuclease UvdE</fullName>
    </recommendedName>
</protein>
<name>A0A0C2XAM5_AMAMK</name>
<dbReference type="PANTHER" id="PTHR31290">
    <property type="entry name" value="UV-DAMAGE ENDONUCLEASE"/>
    <property type="match status" value="1"/>
</dbReference>
<dbReference type="EMBL" id="KN818239">
    <property type="protein sequence ID" value="KIL65893.1"/>
    <property type="molecule type" value="Genomic_DNA"/>
</dbReference>
<evidence type="ECO:0000313" key="8">
    <source>
        <dbReference type="EMBL" id="KIL65893.1"/>
    </source>
</evidence>
<dbReference type="STRING" id="946122.A0A0C2XAM5"/>
<evidence type="ECO:0000313" key="9">
    <source>
        <dbReference type="Proteomes" id="UP000054549"/>
    </source>
</evidence>
<evidence type="ECO:0000256" key="3">
    <source>
        <dbReference type="ARBA" id="ARBA00022763"/>
    </source>
</evidence>
<evidence type="ECO:0000256" key="7">
    <source>
        <dbReference type="SAM" id="MobiDB-lite"/>
    </source>
</evidence>
<keyword evidence="2" id="KW-0255">Endonuclease</keyword>
<dbReference type="GO" id="GO:0005634">
    <property type="term" value="C:nucleus"/>
    <property type="evidence" value="ECO:0007669"/>
    <property type="project" value="TreeGrafter"/>
</dbReference>
<keyword evidence="4" id="KW-0228">DNA excision</keyword>
<gene>
    <name evidence="8" type="ORF">M378DRAFT_161529</name>
</gene>
<dbReference type="Gene3D" id="3.20.20.150">
    <property type="entry name" value="Divalent-metal-dependent TIM barrel enzymes"/>
    <property type="match status" value="1"/>
</dbReference>
<dbReference type="PANTHER" id="PTHR31290:SF5">
    <property type="entry name" value="UV-DAMAGE ENDONUCLEASE"/>
    <property type="match status" value="1"/>
</dbReference>
<feature type="region of interest" description="Disordered" evidence="7">
    <location>
        <begin position="1"/>
        <end position="94"/>
    </location>
</feature>
<keyword evidence="9" id="KW-1185">Reference proteome</keyword>
<dbReference type="HOGENOM" id="CLU_017168_2_0_1"/>
<dbReference type="GO" id="GO:0009411">
    <property type="term" value="P:response to UV"/>
    <property type="evidence" value="ECO:0007669"/>
    <property type="project" value="InterPro"/>
</dbReference>
<sequence length="445" mass="50756">MSTLRRSARLQRMLSVSSLSPLTSQQSDSPTLDRHTRKRKSKVEADIDAADLSSSSERPAQRRRKKSKKVNDTDDINSVPDKQPRRKRATKPEPVYIIPDVERRETTFRGRLGYACLNTVLRNKKPASETIFCSRTCRLDSLVNKGIDWVKELGRKNVQDLISIIEWNEQNNIRFFRISSEMFPYASHGTHGYDLEYCAPLLACAGELANKYGHRLTTHPGQFTQLGSPKPEVVEAAVRELAYHTEMLDRMGIGPDGVIIVHGGGVYGDKGAAIERIKHTIREVLPQHIRQRLVLENDELCYNAEDLLPICEELDVPLVFDYHHDRLNPSSIPPSTIIQRADTIWRRRGIRPKQHLSEPRPGAVTLMEKRAHADRCESFPFELPDDIDLMIEAKDKEQAVLHLYRIYGLQPVIYASLRPPDMNPTKETKGRKSLKASAKERRGEM</sequence>
<dbReference type="GO" id="GO:0004519">
    <property type="term" value="F:endonuclease activity"/>
    <property type="evidence" value="ECO:0007669"/>
    <property type="project" value="UniProtKB-KW"/>
</dbReference>
<dbReference type="GO" id="GO:0006289">
    <property type="term" value="P:nucleotide-excision repair"/>
    <property type="evidence" value="ECO:0007669"/>
    <property type="project" value="InterPro"/>
</dbReference>
<evidence type="ECO:0000256" key="4">
    <source>
        <dbReference type="ARBA" id="ARBA00022769"/>
    </source>
</evidence>
<evidence type="ECO:0000256" key="2">
    <source>
        <dbReference type="ARBA" id="ARBA00022759"/>
    </source>
</evidence>
<accession>A0A0C2XAM5</accession>
<feature type="compositionally biased region" description="Polar residues" evidence="7">
    <location>
        <begin position="14"/>
        <end position="30"/>
    </location>
</feature>